<evidence type="ECO:0000256" key="1">
    <source>
        <dbReference type="ARBA" id="ARBA00008059"/>
    </source>
</evidence>
<dbReference type="AlphaFoldDB" id="A0A0J5W070"/>
<evidence type="ECO:0000313" key="6">
    <source>
        <dbReference type="EMBL" id="KML41361.1"/>
    </source>
</evidence>
<organism evidence="6 7">
    <name type="scientific">Burkholderia cepacia</name>
    <name type="common">Pseudomonas cepacia</name>
    <dbReference type="NCBI Taxonomy" id="292"/>
    <lineage>
        <taxon>Bacteria</taxon>
        <taxon>Pseudomonadati</taxon>
        <taxon>Pseudomonadota</taxon>
        <taxon>Betaproteobacteria</taxon>
        <taxon>Burkholderiales</taxon>
        <taxon>Burkholderiaceae</taxon>
        <taxon>Burkholderia</taxon>
        <taxon>Burkholderia cepacia complex</taxon>
    </lineage>
</organism>
<dbReference type="PANTHER" id="PTHR30050">
    <property type="entry name" value="CHROMOSOMAL REPLICATION INITIATOR PROTEIN DNAA"/>
    <property type="match status" value="1"/>
</dbReference>
<dbReference type="InterPro" id="IPR002611">
    <property type="entry name" value="IstB_ATP-bd"/>
</dbReference>
<reference evidence="6 7" key="1">
    <citation type="submission" date="2015-05" db="EMBL/GenBank/DDBJ databases">
        <title>Draft genome of Burkholderia cepacia LK29.</title>
        <authorList>
            <person name="Chan X.Y."/>
        </authorList>
    </citation>
    <scope>NUCLEOTIDE SEQUENCE [LARGE SCALE GENOMIC DNA]</scope>
    <source>
        <strain evidence="6 7">LK29</strain>
    </source>
</reference>
<dbReference type="GO" id="GO:0006260">
    <property type="term" value="P:DNA replication"/>
    <property type="evidence" value="ECO:0007669"/>
    <property type="project" value="TreeGrafter"/>
</dbReference>
<dbReference type="Gene3D" id="3.40.50.300">
    <property type="entry name" value="P-loop containing nucleotide triphosphate hydrolases"/>
    <property type="match status" value="1"/>
</dbReference>
<feature type="region of interest" description="Disordered" evidence="4">
    <location>
        <begin position="256"/>
        <end position="288"/>
    </location>
</feature>
<dbReference type="NCBIfam" id="NF038214">
    <property type="entry name" value="IS21_help_AAA"/>
    <property type="match status" value="1"/>
</dbReference>
<dbReference type="EMBL" id="LDWR01000112">
    <property type="protein sequence ID" value="KML41361.1"/>
    <property type="molecule type" value="Genomic_DNA"/>
</dbReference>
<evidence type="ECO:0000256" key="2">
    <source>
        <dbReference type="ARBA" id="ARBA00022741"/>
    </source>
</evidence>
<name>A0A0J5W070_BURCE</name>
<proteinExistence type="inferred from homology"/>
<evidence type="ECO:0000256" key="4">
    <source>
        <dbReference type="SAM" id="MobiDB-lite"/>
    </source>
</evidence>
<keyword evidence="2" id="KW-0547">Nucleotide-binding</keyword>
<dbReference type="InterPro" id="IPR047661">
    <property type="entry name" value="IstB"/>
</dbReference>
<dbReference type="SMART" id="SM00382">
    <property type="entry name" value="AAA"/>
    <property type="match status" value="1"/>
</dbReference>
<dbReference type="PANTHER" id="PTHR30050:SF4">
    <property type="entry name" value="ATP-BINDING PROTEIN RV3427C IN INSERTION SEQUENCE-RELATED"/>
    <property type="match status" value="1"/>
</dbReference>
<keyword evidence="3" id="KW-0067">ATP-binding</keyword>
<evidence type="ECO:0000259" key="5">
    <source>
        <dbReference type="SMART" id="SM00382"/>
    </source>
</evidence>
<dbReference type="Pfam" id="PF01695">
    <property type="entry name" value="IstB_IS21"/>
    <property type="match status" value="1"/>
</dbReference>
<evidence type="ECO:0000256" key="3">
    <source>
        <dbReference type="ARBA" id="ARBA00022840"/>
    </source>
</evidence>
<accession>A0A0J5W070</accession>
<dbReference type="PIRSF" id="PIRSF003073">
    <property type="entry name" value="DNAC_TnpB_IstB"/>
    <property type="match status" value="1"/>
</dbReference>
<dbReference type="Proteomes" id="UP000036338">
    <property type="component" value="Unassembled WGS sequence"/>
</dbReference>
<comment type="caution">
    <text evidence="6">The sequence shown here is derived from an EMBL/GenBank/DDBJ whole genome shotgun (WGS) entry which is preliminary data.</text>
</comment>
<dbReference type="InterPro" id="IPR027417">
    <property type="entry name" value="P-loop_NTPase"/>
</dbReference>
<dbReference type="CDD" id="cd00009">
    <property type="entry name" value="AAA"/>
    <property type="match status" value="1"/>
</dbReference>
<protein>
    <submittedName>
        <fullName evidence="6">ATPase AAA</fullName>
    </submittedName>
</protein>
<feature type="domain" description="AAA+ ATPase" evidence="5">
    <location>
        <begin position="104"/>
        <end position="239"/>
    </location>
</feature>
<dbReference type="InterPro" id="IPR003593">
    <property type="entry name" value="AAA+_ATPase"/>
</dbReference>
<dbReference type="PATRIC" id="fig|292.27.peg.783"/>
<dbReference type="SUPFAM" id="SSF52540">
    <property type="entry name" value="P-loop containing nucleoside triphosphate hydrolases"/>
    <property type="match status" value="1"/>
</dbReference>
<dbReference type="RefSeq" id="WP_048252040.1">
    <property type="nucleotide sequence ID" value="NZ_LDWR01000112.1"/>
</dbReference>
<sequence>MNSMPASTLERIRRYLVGLRMPRTLETLDATLNRFEQGDSSMLEVLETLLGEEFTTRETRRIRMALQTARLGTIKTLAGYDFSFQPSLDRDRIMTLAQLEFIERRQTVHFLGPPGTGKSHLSIALGVEAVRAGKSVYFGSLAEIVNSMAKAEREGNLAQRVRFLARNSLLIVDEIGYLPIGSNGGNLFFQLVNACYERCAIILTSNRSFGEWGEVFGDSVVAAALLDRLLHHAIVVQIEGTSYRLREHADLLPDHLRNRPSSLNPVPTEPARRRPGRPRRNPFDHVAG</sequence>
<comment type="similarity">
    <text evidence="1">Belongs to the IS21/IS1162 putative ATP-binding protein family.</text>
</comment>
<dbReference type="GO" id="GO:0005524">
    <property type="term" value="F:ATP binding"/>
    <property type="evidence" value="ECO:0007669"/>
    <property type="project" value="UniProtKB-KW"/>
</dbReference>
<gene>
    <name evidence="6" type="ORF">VL15_37995</name>
</gene>
<dbReference type="InterPro" id="IPR028350">
    <property type="entry name" value="DNAC/IstB-like"/>
</dbReference>
<evidence type="ECO:0000313" key="7">
    <source>
        <dbReference type="Proteomes" id="UP000036338"/>
    </source>
</evidence>